<proteinExistence type="predicted"/>
<dbReference type="VEuPathDB" id="VectorBase:GPPI036490"/>
<protein>
    <submittedName>
        <fullName evidence="2">Uncharacterized protein</fullName>
    </submittedName>
</protein>
<dbReference type="Proteomes" id="UP000092460">
    <property type="component" value="Unassembled WGS sequence"/>
</dbReference>
<reference evidence="2" key="2">
    <citation type="submission" date="2020-05" db="UniProtKB">
        <authorList>
            <consortium name="EnsemblMetazoa"/>
        </authorList>
    </citation>
    <scope>IDENTIFICATION</scope>
    <source>
        <strain evidence="2">IAEA</strain>
    </source>
</reference>
<feature type="chain" id="PRO_5008405059" evidence="1">
    <location>
        <begin position="23"/>
        <end position="98"/>
    </location>
</feature>
<name>A0A1B0BPI7_9MUSC</name>
<keyword evidence="1" id="KW-0732">Signal</keyword>
<reference evidence="3" key="1">
    <citation type="submission" date="2015-01" db="EMBL/GenBank/DDBJ databases">
        <authorList>
            <person name="Aksoy S."/>
            <person name="Warren W."/>
            <person name="Wilson R.K."/>
        </authorList>
    </citation>
    <scope>NUCLEOTIDE SEQUENCE [LARGE SCALE GENOMIC DNA]</scope>
    <source>
        <strain evidence="3">IAEA</strain>
    </source>
</reference>
<keyword evidence="3" id="KW-1185">Reference proteome</keyword>
<feature type="signal peptide" evidence="1">
    <location>
        <begin position="1"/>
        <end position="22"/>
    </location>
</feature>
<sequence length="98" mass="10996">MEFSAWLLCLLILPAILTLTASISQNDEIAKIDEGPAAIRNTRQIFGLGFYGRPYYYGGYYGRPYGGYYGRPWGFYGRPSYGFYGHPYYGGFGGGFRG</sequence>
<accession>A0A1B0BPI7</accession>
<evidence type="ECO:0000313" key="2">
    <source>
        <dbReference type="EnsemblMetazoa" id="GPPI036490-PA"/>
    </source>
</evidence>
<organism evidence="2 3">
    <name type="scientific">Glossina palpalis gambiensis</name>
    <dbReference type="NCBI Taxonomy" id="67801"/>
    <lineage>
        <taxon>Eukaryota</taxon>
        <taxon>Metazoa</taxon>
        <taxon>Ecdysozoa</taxon>
        <taxon>Arthropoda</taxon>
        <taxon>Hexapoda</taxon>
        <taxon>Insecta</taxon>
        <taxon>Pterygota</taxon>
        <taxon>Neoptera</taxon>
        <taxon>Endopterygota</taxon>
        <taxon>Diptera</taxon>
        <taxon>Brachycera</taxon>
        <taxon>Muscomorpha</taxon>
        <taxon>Hippoboscoidea</taxon>
        <taxon>Glossinidae</taxon>
        <taxon>Glossina</taxon>
    </lineage>
</organism>
<dbReference type="EnsemblMetazoa" id="GPPI036490-RA">
    <property type="protein sequence ID" value="GPPI036490-PA"/>
    <property type="gene ID" value="GPPI036490"/>
</dbReference>
<dbReference type="AlphaFoldDB" id="A0A1B0BPI7"/>
<evidence type="ECO:0000256" key="1">
    <source>
        <dbReference type="SAM" id="SignalP"/>
    </source>
</evidence>
<evidence type="ECO:0000313" key="3">
    <source>
        <dbReference type="Proteomes" id="UP000092460"/>
    </source>
</evidence>
<dbReference type="EMBL" id="JXJN01017986">
    <property type="status" value="NOT_ANNOTATED_CDS"/>
    <property type="molecule type" value="Genomic_DNA"/>
</dbReference>